<reference evidence="2 3" key="1">
    <citation type="journal article" date="2020" name="G3 (Bethesda)">
        <title>Improved Reference Genome for Cyclotella cryptica CCMP332, a Model for Cell Wall Morphogenesis, Salinity Adaptation, and Lipid Production in Diatoms (Bacillariophyta).</title>
        <authorList>
            <person name="Roberts W.R."/>
            <person name="Downey K.M."/>
            <person name="Ruck E.C."/>
            <person name="Traller J.C."/>
            <person name="Alverson A.J."/>
        </authorList>
    </citation>
    <scope>NUCLEOTIDE SEQUENCE [LARGE SCALE GENOMIC DNA]</scope>
    <source>
        <strain evidence="2 3">CCMP332</strain>
    </source>
</reference>
<feature type="compositionally biased region" description="Low complexity" evidence="1">
    <location>
        <begin position="447"/>
        <end position="472"/>
    </location>
</feature>
<feature type="compositionally biased region" description="Polar residues" evidence="1">
    <location>
        <begin position="18"/>
        <end position="27"/>
    </location>
</feature>
<feature type="compositionally biased region" description="Low complexity" evidence="1">
    <location>
        <begin position="480"/>
        <end position="489"/>
    </location>
</feature>
<feature type="region of interest" description="Disordered" evidence="1">
    <location>
        <begin position="1"/>
        <end position="112"/>
    </location>
</feature>
<feature type="region of interest" description="Disordered" evidence="1">
    <location>
        <begin position="243"/>
        <end position="504"/>
    </location>
</feature>
<feature type="compositionally biased region" description="Polar residues" evidence="1">
    <location>
        <begin position="900"/>
        <end position="910"/>
    </location>
</feature>
<dbReference type="Proteomes" id="UP001516023">
    <property type="component" value="Unassembled WGS sequence"/>
</dbReference>
<dbReference type="EMBL" id="JABMIG020000145">
    <property type="protein sequence ID" value="KAL3789140.1"/>
    <property type="molecule type" value="Genomic_DNA"/>
</dbReference>
<keyword evidence="3" id="KW-1185">Reference proteome</keyword>
<evidence type="ECO:0000313" key="3">
    <source>
        <dbReference type="Proteomes" id="UP001516023"/>
    </source>
</evidence>
<feature type="compositionally biased region" description="Low complexity" evidence="1">
    <location>
        <begin position="85"/>
        <end position="112"/>
    </location>
</feature>
<feature type="compositionally biased region" description="Polar residues" evidence="1">
    <location>
        <begin position="70"/>
        <end position="79"/>
    </location>
</feature>
<feature type="compositionally biased region" description="Low complexity" evidence="1">
    <location>
        <begin position="36"/>
        <end position="47"/>
    </location>
</feature>
<feature type="compositionally biased region" description="Polar residues" evidence="1">
    <location>
        <begin position="249"/>
        <end position="289"/>
    </location>
</feature>
<proteinExistence type="predicted"/>
<feature type="region of interest" description="Disordered" evidence="1">
    <location>
        <begin position="156"/>
        <end position="184"/>
    </location>
</feature>
<feature type="region of interest" description="Disordered" evidence="1">
    <location>
        <begin position="741"/>
        <end position="769"/>
    </location>
</feature>
<feature type="compositionally biased region" description="Basic and acidic residues" evidence="1">
    <location>
        <begin position="490"/>
        <end position="504"/>
    </location>
</feature>
<gene>
    <name evidence="2" type="ORF">HJC23_012229</name>
</gene>
<feature type="compositionally biased region" description="Low complexity" evidence="1">
    <location>
        <begin position="342"/>
        <end position="373"/>
    </location>
</feature>
<dbReference type="AlphaFoldDB" id="A0ABD3PMD4"/>
<organism evidence="2 3">
    <name type="scientific">Cyclotella cryptica</name>
    <dbReference type="NCBI Taxonomy" id="29204"/>
    <lineage>
        <taxon>Eukaryota</taxon>
        <taxon>Sar</taxon>
        <taxon>Stramenopiles</taxon>
        <taxon>Ochrophyta</taxon>
        <taxon>Bacillariophyta</taxon>
        <taxon>Coscinodiscophyceae</taxon>
        <taxon>Thalassiosirophycidae</taxon>
        <taxon>Stephanodiscales</taxon>
        <taxon>Stephanodiscaceae</taxon>
        <taxon>Cyclotella</taxon>
    </lineage>
</organism>
<comment type="caution">
    <text evidence="2">The sequence shown here is derived from an EMBL/GenBank/DDBJ whole genome shotgun (WGS) entry which is preliminary data.</text>
</comment>
<feature type="region of interest" description="Disordered" evidence="1">
    <location>
        <begin position="874"/>
        <end position="911"/>
    </location>
</feature>
<evidence type="ECO:0000313" key="2">
    <source>
        <dbReference type="EMBL" id="KAL3789140.1"/>
    </source>
</evidence>
<sequence>MSEDQTLGDLHESRNVEQDSASATVTETLEKKAETIPSRISRIGRSSAANVRTSSRRRARQLSGLGKQFADSSKTTIADSSKVVASKTKSLAATSSRRLSSTSKSIGSKSKSIAYASKSVAANVRARSKSRVGDVRKQRQECQTSEDCAPVAMAAENQEEQEVNSTDSTDSTKNITTDEKSIDADGYIPGQTAVEEFNGASAEESLEVMVFALETTSDETVKTTNKTGVAEEVTVDCKGKAVDPDAMSKATSNASTVKSITGDSNTSASSETTALDSKSTDTTVHSTGTARPVDDKPASTPEEVNSNASTTAIGQSSTANIRASTRKRAPQLSGLGKKFTGSSKSIASNSAKIISSTSKSIASSSKSAVANARARSRSRLRGSKTPPREEGKSVELEVNEPPLVEAVKENSKESYGAETDESDVTTRAFPRKRAKQLSGLKKKITDSSKTIASKSSKTVSTTSTSIAMSSRSAVEEVRASSRSRVPSAERQSEENRFAEESSEKVEECFPGMLSDENQPVENQNNEVIVTMEDESKSVDQTNSTDDNQLSYNFPEERGESIIADSMTPCHADDGDTEESAHITTLDAAPTSPSPPKASLSGFMDGFRNFSRITEQFFCKTEEYLGDFAMICGGEATSASTMEANISRQEKGVVDFPVAPTKDEPTMNSVEVSPIFDEPEPLVVQPVDGISSFDGDSRPSAEEEMPLPTEIEPILASVDPANSIELGQSSSLRSTKSNKSLTLLTEVETKPSTESEKVTAAEPSEHLPVDSVDGASVSAALASCEEERRQSEMKCNEKESSLVSTEVIHENITSETPVESLKGHGGRKNFKIRKSFFKKPGLGRVDDSTHDNEDINEPQAHFSVMKSLKTGLKQLSPRANGGYKGLSKPKGTDSVDECVSSDVNRSSTQKPTDLYHDEGVRVYGGGVTVAINEPTQYPKHPLNYGRKKSGIRRHVDHMRETAKNMNKVLQKRIVTASQPRMKAIMTNHVYHKDQASNRLH</sequence>
<feature type="compositionally biased region" description="Polar residues" evidence="1">
    <location>
        <begin position="302"/>
        <end position="323"/>
    </location>
</feature>
<feature type="compositionally biased region" description="Basic and acidic residues" evidence="1">
    <location>
        <begin position="386"/>
        <end position="395"/>
    </location>
</feature>
<feature type="compositionally biased region" description="Basic and acidic residues" evidence="1">
    <location>
        <begin position="746"/>
        <end position="767"/>
    </location>
</feature>
<name>A0ABD3PMD4_9STRA</name>
<evidence type="ECO:0000256" key="1">
    <source>
        <dbReference type="SAM" id="MobiDB-lite"/>
    </source>
</evidence>
<protein>
    <submittedName>
        <fullName evidence="2">Uncharacterized protein</fullName>
    </submittedName>
</protein>
<accession>A0ABD3PMD4</accession>
<feature type="compositionally biased region" description="Polar residues" evidence="1">
    <location>
        <begin position="163"/>
        <end position="175"/>
    </location>
</feature>